<feature type="transmembrane region" description="Helical" evidence="6">
    <location>
        <begin position="290"/>
        <end position="307"/>
    </location>
</feature>
<feature type="transmembrane region" description="Helical" evidence="6">
    <location>
        <begin position="253"/>
        <end position="278"/>
    </location>
</feature>
<evidence type="ECO:0000313" key="7">
    <source>
        <dbReference type="EMBL" id="MCP1111305.1"/>
    </source>
</evidence>
<feature type="transmembrane region" description="Helical" evidence="6">
    <location>
        <begin position="15"/>
        <end position="33"/>
    </location>
</feature>
<dbReference type="InterPro" id="IPR014227">
    <property type="entry name" value="YtvI-like"/>
</dbReference>
<dbReference type="Pfam" id="PF01594">
    <property type="entry name" value="AI-2E_transport"/>
    <property type="match status" value="1"/>
</dbReference>
<dbReference type="RefSeq" id="WP_262070182.1">
    <property type="nucleotide sequence ID" value="NZ_JAMXOC010000028.1"/>
</dbReference>
<feature type="transmembrane region" description="Helical" evidence="6">
    <location>
        <begin position="69"/>
        <end position="95"/>
    </location>
</feature>
<feature type="transmembrane region" description="Helical" evidence="6">
    <location>
        <begin position="225"/>
        <end position="247"/>
    </location>
</feature>
<feature type="transmembrane region" description="Helical" evidence="6">
    <location>
        <begin position="174"/>
        <end position="192"/>
    </location>
</feature>
<dbReference type="NCBIfam" id="TIGR02872">
    <property type="entry name" value="spore_ytvI"/>
    <property type="match status" value="1"/>
</dbReference>
<evidence type="ECO:0000256" key="4">
    <source>
        <dbReference type="ARBA" id="ARBA00022989"/>
    </source>
</evidence>
<keyword evidence="4 6" id="KW-1133">Transmembrane helix</keyword>
<evidence type="ECO:0000256" key="5">
    <source>
        <dbReference type="ARBA" id="ARBA00023136"/>
    </source>
</evidence>
<keyword evidence="3 6" id="KW-0812">Transmembrane</keyword>
<evidence type="ECO:0000256" key="1">
    <source>
        <dbReference type="ARBA" id="ARBA00004141"/>
    </source>
</evidence>
<protein>
    <submittedName>
        <fullName evidence="7">Sporulation integral membrane protein YtvI</fullName>
    </submittedName>
</protein>
<name>A0ABT1EKT3_9FIRM</name>
<gene>
    <name evidence="7" type="primary">ytvI</name>
    <name evidence="7" type="ORF">NK118_13700</name>
</gene>
<comment type="similarity">
    <text evidence="2">Belongs to the autoinducer-2 exporter (AI-2E) (TC 2.A.86) family.</text>
</comment>
<keyword evidence="8" id="KW-1185">Reference proteome</keyword>
<reference evidence="7 8" key="1">
    <citation type="journal article" date="2022" name="Genome Biol. Evol.">
        <title>Host diet, physiology and behaviors set the stage for Lachnospiraceae cladogenesis.</title>
        <authorList>
            <person name="Vera-Ponce De Leon A."/>
            <person name="Schneider M."/>
            <person name="Jahnes B.C."/>
            <person name="Sadowski V."/>
            <person name="Camuy-Velez L.A."/>
            <person name="Duan J."/>
            <person name="Sabree Z.L."/>
        </authorList>
    </citation>
    <scope>NUCLEOTIDE SEQUENCE [LARGE SCALE GENOMIC DNA]</scope>
    <source>
        <strain evidence="7 8">PAL227</strain>
    </source>
</reference>
<evidence type="ECO:0000256" key="2">
    <source>
        <dbReference type="ARBA" id="ARBA00009773"/>
    </source>
</evidence>
<evidence type="ECO:0000256" key="3">
    <source>
        <dbReference type="ARBA" id="ARBA00022692"/>
    </source>
</evidence>
<feature type="transmembrane region" description="Helical" evidence="6">
    <location>
        <begin position="39"/>
        <end position="57"/>
    </location>
</feature>
<evidence type="ECO:0000256" key="6">
    <source>
        <dbReference type="SAM" id="Phobius"/>
    </source>
</evidence>
<keyword evidence="5 6" id="KW-0472">Membrane</keyword>
<comment type="subcellular location">
    <subcellularLocation>
        <location evidence="1">Membrane</location>
        <topology evidence="1">Multi-pass membrane protein</topology>
    </subcellularLocation>
</comment>
<feature type="transmembrane region" description="Helical" evidence="6">
    <location>
        <begin position="327"/>
        <end position="353"/>
    </location>
</feature>
<proteinExistence type="inferred from homology"/>
<dbReference type="PANTHER" id="PTHR21716">
    <property type="entry name" value="TRANSMEMBRANE PROTEIN"/>
    <property type="match status" value="1"/>
</dbReference>
<sequence>MNPNKQERKDTYRRVIARLLIIALFGALAIYFLPSFMAFFWPFVIAFFIALLFNPLVKKMTAKLNIPRKFVAIIVDIVLLLIILLVVGLLAYYVISEVISLSTNVLSNRGEIMRQLSLLEDNFQWLFEKLPPQLKDVYTELETNLFRWISSTSGTVLNYAVSFTALLPGRAGSFLINFIILVVALYFMLADFDNFKAALRKHLNPEFLGNVIVVKNALAGAIKGYVRALLLLALFATVFMFVCLSFYGQEYALLISLFLGFIDLLPVIGTIAVLTPWGILELILGNTGKGVFLIIIALVFFGIRKIVEPKIVGSQTGLHPLVTLISIFAGLKISGVWGAVLGPVLVMATLSIFKSGIFDAMIRDLKYVFRDIQSLTK</sequence>
<dbReference type="EMBL" id="JAMZFV010000028">
    <property type="protein sequence ID" value="MCP1111305.1"/>
    <property type="molecule type" value="Genomic_DNA"/>
</dbReference>
<dbReference type="PANTHER" id="PTHR21716:SF68">
    <property type="entry name" value="TRANSPORT PROTEIN YTVI-RELATED"/>
    <property type="match status" value="1"/>
</dbReference>
<comment type="caution">
    <text evidence="7">The sequence shown here is derived from an EMBL/GenBank/DDBJ whole genome shotgun (WGS) entry which is preliminary data.</text>
</comment>
<accession>A0ABT1EKT3</accession>
<dbReference type="Proteomes" id="UP001523565">
    <property type="component" value="Unassembled WGS sequence"/>
</dbReference>
<evidence type="ECO:0000313" key="8">
    <source>
        <dbReference type="Proteomes" id="UP001523565"/>
    </source>
</evidence>
<organism evidence="7 8">
    <name type="scientific">Ohessyouella blattaphilus</name>
    <dbReference type="NCBI Taxonomy" id="2949333"/>
    <lineage>
        <taxon>Bacteria</taxon>
        <taxon>Bacillati</taxon>
        <taxon>Bacillota</taxon>
        <taxon>Clostridia</taxon>
        <taxon>Lachnospirales</taxon>
        <taxon>Lachnospiraceae</taxon>
        <taxon>Ohessyouella</taxon>
    </lineage>
</organism>
<dbReference type="InterPro" id="IPR002549">
    <property type="entry name" value="AI-2E-like"/>
</dbReference>